<dbReference type="Gene3D" id="3.30.420.10">
    <property type="entry name" value="Ribonuclease H-like superfamily/Ribonuclease H"/>
    <property type="match status" value="1"/>
</dbReference>
<reference evidence="4" key="2">
    <citation type="submission" date="2025-09" db="UniProtKB">
        <authorList>
            <consortium name="Ensembl"/>
        </authorList>
    </citation>
    <scope>IDENTIFICATION</scope>
</reference>
<reference evidence="4" key="1">
    <citation type="submission" date="2025-08" db="UniProtKB">
        <authorList>
            <consortium name="Ensembl"/>
        </authorList>
    </citation>
    <scope>IDENTIFICATION</scope>
</reference>
<keyword evidence="2" id="KW-0378">Hydrolase</keyword>
<organism evidence="4 5">
    <name type="scientific">Neogobius melanostomus</name>
    <name type="common">round goby</name>
    <dbReference type="NCBI Taxonomy" id="47308"/>
    <lineage>
        <taxon>Eukaryota</taxon>
        <taxon>Metazoa</taxon>
        <taxon>Chordata</taxon>
        <taxon>Craniata</taxon>
        <taxon>Vertebrata</taxon>
        <taxon>Euteleostomi</taxon>
        <taxon>Actinopterygii</taxon>
        <taxon>Neopterygii</taxon>
        <taxon>Teleostei</taxon>
        <taxon>Neoteleostei</taxon>
        <taxon>Acanthomorphata</taxon>
        <taxon>Gobiaria</taxon>
        <taxon>Gobiiformes</taxon>
        <taxon>Gobioidei</taxon>
        <taxon>Gobiidae</taxon>
        <taxon>Benthophilinae</taxon>
        <taxon>Neogobiini</taxon>
        <taxon>Neogobius</taxon>
    </lineage>
</organism>
<dbReference type="SUPFAM" id="SSF53098">
    <property type="entry name" value="Ribonuclease H-like"/>
    <property type="match status" value="1"/>
</dbReference>
<dbReference type="Pfam" id="PF00929">
    <property type="entry name" value="RNase_T"/>
    <property type="match status" value="1"/>
</dbReference>
<keyword evidence="5" id="KW-1185">Reference proteome</keyword>
<dbReference type="AlphaFoldDB" id="A0A8C6TRG4"/>
<dbReference type="InterPro" id="IPR013520">
    <property type="entry name" value="Ribonucl_H"/>
</dbReference>
<protein>
    <recommendedName>
        <fullName evidence="3">Exonuclease domain-containing protein</fullName>
    </recommendedName>
</protein>
<evidence type="ECO:0000256" key="1">
    <source>
        <dbReference type="ARBA" id="ARBA00022722"/>
    </source>
</evidence>
<evidence type="ECO:0000313" key="5">
    <source>
        <dbReference type="Proteomes" id="UP000694523"/>
    </source>
</evidence>
<dbReference type="InterPro" id="IPR036397">
    <property type="entry name" value="RNaseH_sf"/>
</dbReference>
<feature type="domain" description="Exonuclease" evidence="3">
    <location>
        <begin position="1"/>
        <end position="144"/>
    </location>
</feature>
<dbReference type="SMART" id="SM00479">
    <property type="entry name" value="EXOIII"/>
    <property type="match status" value="1"/>
</dbReference>
<sequence length="189" mass="21319">MVGTGPGGRVSEVARCSLVDYHGRVLFDKYILPIGRVTDFRSQWSGIRKHHLTQATPFSQARAQVSQLLRDKVLIGHAVQMDLKSLDLLHPGHMTRDTSTTRLLTRLAGFPREHRPSLKALTNRLLHRRIQVRLITYVSRGLSAVCVLPPHGHKRTCRFSCVISSYCYRGDRPRGVRMFCLSEAVCGGF</sequence>
<dbReference type="GO" id="GO:0003676">
    <property type="term" value="F:nucleic acid binding"/>
    <property type="evidence" value="ECO:0007669"/>
    <property type="project" value="InterPro"/>
</dbReference>
<name>A0A8C6TRG4_9GOBI</name>
<dbReference type="PANTHER" id="PTHR12801:SF57">
    <property type="entry name" value="APOPTOSIS-ENHANCING NUCLEASE"/>
    <property type="match status" value="1"/>
</dbReference>
<dbReference type="InterPro" id="IPR012337">
    <property type="entry name" value="RNaseH-like_sf"/>
</dbReference>
<evidence type="ECO:0000259" key="3">
    <source>
        <dbReference type="SMART" id="SM00479"/>
    </source>
</evidence>
<accession>A0A8C6TRG4</accession>
<evidence type="ECO:0000313" key="4">
    <source>
        <dbReference type="Ensembl" id="ENSNMLP00000025347.1"/>
    </source>
</evidence>
<dbReference type="GO" id="GO:0005634">
    <property type="term" value="C:nucleus"/>
    <property type="evidence" value="ECO:0007669"/>
    <property type="project" value="TreeGrafter"/>
</dbReference>
<dbReference type="GO" id="GO:0004527">
    <property type="term" value="F:exonuclease activity"/>
    <property type="evidence" value="ECO:0007669"/>
    <property type="project" value="InterPro"/>
</dbReference>
<dbReference type="Proteomes" id="UP000694523">
    <property type="component" value="Unplaced"/>
</dbReference>
<keyword evidence="1" id="KW-0540">Nuclease</keyword>
<evidence type="ECO:0000256" key="2">
    <source>
        <dbReference type="ARBA" id="ARBA00022801"/>
    </source>
</evidence>
<dbReference type="InterPro" id="IPR047021">
    <property type="entry name" value="REXO1/3/4-like"/>
</dbReference>
<dbReference type="PANTHER" id="PTHR12801">
    <property type="entry name" value="RNA EXONUCLEASE REXO1 / RECO3 FAMILY MEMBER-RELATED"/>
    <property type="match status" value="1"/>
</dbReference>
<proteinExistence type="predicted"/>
<dbReference type="Ensembl" id="ENSNMLT00000028346.1">
    <property type="protein sequence ID" value="ENSNMLP00000025347.1"/>
    <property type="gene ID" value="ENSNMLG00000016220.1"/>
</dbReference>